<evidence type="ECO:0000313" key="3">
    <source>
        <dbReference type="Proteomes" id="UP000319257"/>
    </source>
</evidence>
<evidence type="ECO:0000259" key="1">
    <source>
        <dbReference type="Pfam" id="PF18922"/>
    </source>
</evidence>
<dbReference type="GeneID" id="41979723"/>
<dbReference type="Pfam" id="PF18922">
    <property type="entry name" value="DUF5672"/>
    <property type="match status" value="1"/>
</dbReference>
<dbReference type="EMBL" id="SKBQ01000150">
    <property type="protein sequence ID" value="TPX17063.1"/>
    <property type="molecule type" value="Genomic_DNA"/>
</dbReference>
<reference evidence="2 3" key="1">
    <citation type="submission" date="2019-06" db="EMBL/GenBank/DDBJ databases">
        <title>Draft genome sequence of the filamentous fungus Phialemoniopsis curvata isolated from diesel fuel.</title>
        <authorList>
            <person name="Varaljay V.A."/>
            <person name="Lyon W.J."/>
            <person name="Crouch A.L."/>
            <person name="Drake C.E."/>
            <person name="Hollomon J.M."/>
            <person name="Nadeau L.J."/>
            <person name="Nunn H.S."/>
            <person name="Stevenson B.S."/>
            <person name="Bojanowski C.L."/>
            <person name="Crookes-Goodson W.J."/>
        </authorList>
    </citation>
    <scope>NUCLEOTIDE SEQUENCE [LARGE SCALE GENOMIC DNA]</scope>
    <source>
        <strain evidence="2 3">D216</strain>
    </source>
</reference>
<dbReference type="InterPro" id="IPR043729">
    <property type="entry name" value="DUF5672"/>
</dbReference>
<name>A0A507BC15_9PEZI</name>
<protein>
    <recommendedName>
        <fullName evidence="1">DUF5672 domain-containing protein</fullName>
    </recommendedName>
</protein>
<dbReference type="RefSeq" id="XP_030998774.1">
    <property type="nucleotide sequence ID" value="XM_031135099.1"/>
</dbReference>
<gene>
    <name evidence="2" type="ORF">E0L32_012276</name>
</gene>
<dbReference type="AlphaFoldDB" id="A0A507BC15"/>
<proteinExistence type="predicted"/>
<evidence type="ECO:0000313" key="2">
    <source>
        <dbReference type="EMBL" id="TPX17063.1"/>
    </source>
</evidence>
<feature type="domain" description="DUF5672" evidence="1">
    <location>
        <begin position="45"/>
        <end position="175"/>
    </location>
</feature>
<sequence length="295" mass="32969">MLHFTSVVPPEWRFRFMGSDESVAHINRSAAIREQVSAGKLDLTFIPANQTTGSQEEINRFFTQSWVYETLLQPAEWLLVFQTDSMLCANSKSNLNDYLGYDWVGAPWNLKASFGGNGGLSLRRVSSIIEVLRNNSRPHGGPPEDVFLSNALNERPGARMANGRLSSTFSGEMHSGQKETIAHWFKGSDGENSEGWIEGIDDWREGFYEPMGFHTGASGTTLHGAIWGTPQLRAHMWNYCPEIKLILQMDVAQYVPGDCGAIWKREDGDGMAYNAYATEVIDGVEYPLVPNLIPW</sequence>
<accession>A0A507BC15</accession>
<keyword evidence="3" id="KW-1185">Reference proteome</keyword>
<dbReference type="OrthoDB" id="10025998at2759"/>
<comment type="caution">
    <text evidence="2">The sequence shown here is derived from an EMBL/GenBank/DDBJ whole genome shotgun (WGS) entry which is preliminary data.</text>
</comment>
<dbReference type="Proteomes" id="UP000319257">
    <property type="component" value="Unassembled WGS sequence"/>
</dbReference>
<dbReference type="InParanoid" id="A0A507BC15"/>
<dbReference type="STRING" id="1093900.A0A507BC15"/>
<organism evidence="2 3">
    <name type="scientific">Thyridium curvatum</name>
    <dbReference type="NCBI Taxonomy" id="1093900"/>
    <lineage>
        <taxon>Eukaryota</taxon>
        <taxon>Fungi</taxon>
        <taxon>Dikarya</taxon>
        <taxon>Ascomycota</taxon>
        <taxon>Pezizomycotina</taxon>
        <taxon>Sordariomycetes</taxon>
        <taxon>Sordariomycetidae</taxon>
        <taxon>Thyridiales</taxon>
        <taxon>Thyridiaceae</taxon>
        <taxon>Thyridium</taxon>
    </lineage>
</organism>